<proteinExistence type="inferred from homology"/>
<dbReference type="SUPFAM" id="SSF55326">
    <property type="entry name" value="PurM N-terminal domain-like"/>
    <property type="match status" value="1"/>
</dbReference>
<evidence type="ECO:0000259" key="3">
    <source>
        <dbReference type="Pfam" id="PF00586"/>
    </source>
</evidence>
<evidence type="ECO:0000313" key="6">
    <source>
        <dbReference type="Proteomes" id="UP000318081"/>
    </source>
</evidence>
<dbReference type="PANTHER" id="PTHR30303">
    <property type="entry name" value="HYDROGENASE ISOENZYMES FORMATION PROTEIN HYPE"/>
    <property type="match status" value="1"/>
</dbReference>
<dbReference type="CDD" id="cd02197">
    <property type="entry name" value="HypE"/>
    <property type="match status" value="1"/>
</dbReference>
<dbReference type="Gene3D" id="3.30.1330.10">
    <property type="entry name" value="PurM-like, N-terminal domain"/>
    <property type="match status" value="1"/>
</dbReference>
<evidence type="ECO:0000313" key="5">
    <source>
        <dbReference type="EMBL" id="QDV85615.1"/>
    </source>
</evidence>
<dbReference type="SUPFAM" id="SSF56042">
    <property type="entry name" value="PurM C-terminal domain-like"/>
    <property type="match status" value="1"/>
</dbReference>
<dbReference type="InterPro" id="IPR016188">
    <property type="entry name" value="PurM-like_N"/>
</dbReference>
<dbReference type="InterPro" id="IPR036921">
    <property type="entry name" value="PurM-like_N_sf"/>
</dbReference>
<dbReference type="Pfam" id="PF00586">
    <property type="entry name" value="AIRS"/>
    <property type="match status" value="1"/>
</dbReference>
<dbReference type="RefSeq" id="WP_145215540.1">
    <property type="nucleotide sequence ID" value="NZ_CP036432.1"/>
</dbReference>
<comment type="similarity">
    <text evidence="1">Belongs to the HypE family.</text>
</comment>
<evidence type="ECO:0000259" key="4">
    <source>
        <dbReference type="Pfam" id="PF02769"/>
    </source>
</evidence>
<dbReference type="PIRSF" id="PIRSF005644">
    <property type="entry name" value="Hdrgns_mtr_HypE"/>
    <property type="match status" value="1"/>
</dbReference>
<dbReference type="NCBIfam" id="TIGR02124">
    <property type="entry name" value="hypE"/>
    <property type="match status" value="1"/>
</dbReference>
<gene>
    <name evidence="5" type="primary">hypE</name>
    <name evidence="5" type="ORF">TBK1r_46300</name>
</gene>
<organism evidence="5 6">
    <name type="scientific">Stieleria magnilauensis</name>
    <dbReference type="NCBI Taxonomy" id="2527963"/>
    <lineage>
        <taxon>Bacteria</taxon>
        <taxon>Pseudomonadati</taxon>
        <taxon>Planctomycetota</taxon>
        <taxon>Planctomycetia</taxon>
        <taxon>Pirellulales</taxon>
        <taxon>Pirellulaceae</taxon>
        <taxon>Stieleria</taxon>
    </lineage>
</organism>
<dbReference type="Proteomes" id="UP000318081">
    <property type="component" value="Chromosome"/>
</dbReference>
<sequence length="370" mass="38572">MEDDKPQKRRHDSTAHPIEIGGATCPVPLQDYPKIVLGHGGGGKLSGELVEHVFLPAFQNVHLNRLGDSAVFQATSLQAIGQRLAMSTDSYVVRPLFFPGGSIGDLAINGTVNDLAMSGAIPLYLSAAFIIEEGFPITELKRIADAMGTAARNAGVTVITGDTKVVEQGHGDGCYINTAGVGVVPDGIEIAPNHARPGDVVILSGTLGDHGMAIMSVREGLEFEAEIQSDSAPLAEMVAAILRVCPDVHVLRDPTRGGLAASLNEIAASSECGIVIEETRVPINPIVQSACEILGFDPLLVANEGKLVCMVPAEFADAVLSAIRTDKHGRNAAIIGNVVAEHPGVVVAKTAIGASRVVITAIGEQLPRIC</sequence>
<feature type="domain" description="PurM-like C-terminal" evidence="4">
    <location>
        <begin position="196"/>
        <end position="346"/>
    </location>
</feature>
<dbReference type="Pfam" id="PF02769">
    <property type="entry name" value="AIRS_C"/>
    <property type="match status" value="1"/>
</dbReference>
<dbReference type="InterPro" id="IPR036676">
    <property type="entry name" value="PurM-like_C_sf"/>
</dbReference>
<evidence type="ECO:0000256" key="1">
    <source>
        <dbReference type="ARBA" id="ARBA00006243"/>
    </source>
</evidence>
<protein>
    <submittedName>
        <fullName evidence="5">Hydrogenase expression/formation protein HypE</fullName>
    </submittedName>
</protein>
<feature type="region of interest" description="Disordered" evidence="2">
    <location>
        <begin position="1"/>
        <end position="22"/>
    </location>
</feature>
<keyword evidence="6" id="KW-1185">Reference proteome</keyword>
<dbReference type="PANTHER" id="PTHR30303:SF0">
    <property type="entry name" value="CARBAMOYL DEHYDRATASE HYPE"/>
    <property type="match status" value="1"/>
</dbReference>
<evidence type="ECO:0000256" key="2">
    <source>
        <dbReference type="SAM" id="MobiDB-lite"/>
    </source>
</evidence>
<dbReference type="Gene3D" id="3.90.650.10">
    <property type="entry name" value="PurM-like C-terminal domain"/>
    <property type="match status" value="1"/>
</dbReference>
<dbReference type="InterPro" id="IPR011854">
    <property type="entry name" value="HypE"/>
</dbReference>
<feature type="domain" description="PurM-like N-terminal" evidence="3">
    <location>
        <begin position="79"/>
        <end position="184"/>
    </location>
</feature>
<reference evidence="5 6" key="1">
    <citation type="submission" date="2019-02" db="EMBL/GenBank/DDBJ databases">
        <title>Deep-cultivation of Planctomycetes and their phenomic and genomic characterization uncovers novel biology.</title>
        <authorList>
            <person name="Wiegand S."/>
            <person name="Jogler M."/>
            <person name="Boedeker C."/>
            <person name="Pinto D."/>
            <person name="Vollmers J."/>
            <person name="Rivas-Marin E."/>
            <person name="Kohn T."/>
            <person name="Peeters S.H."/>
            <person name="Heuer A."/>
            <person name="Rast P."/>
            <person name="Oberbeckmann S."/>
            <person name="Bunk B."/>
            <person name="Jeske O."/>
            <person name="Meyerdierks A."/>
            <person name="Storesund J.E."/>
            <person name="Kallscheuer N."/>
            <person name="Luecker S."/>
            <person name="Lage O.M."/>
            <person name="Pohl T."/>
            <person name="Merkel B.J."/>
            <person name="Hornburger P."/>
            <person name="Mueller R.-W."/>
            <person name="Bruemmer F."/>
            <person name="Labrenz M."/>
            <person name="Spormann A.M."/>
            <person name="Op den Camp H."/>
            <person name="Overmann J."/>
            <person name="Amann R."/>
            <person name="Jetten M.S.M."/>
            <person name="Mascher T."/>
            <person name="Medema M.H."/>
            <person name="Devos D.P."/>
            <person name="Kaster A.-K."/>
            <person name="Ovreas L."/>
            <person name="Rohde M."/>
            <person name="Galperin M.Y."/>
            <person name="Jogler C."/>
        </authorList>
    </citation>
    <scope>NUCLEOTIDE SEQUENCE [LARGE SCALE GENOMIC DNA]</scope>
    <source>
        <strain evidence="5 6">TBK1r</strain>
    </source>
</reference>
<accession>A0ABX5XXE7</accession>
<dbReference type="EMBL" id="CP036432">
    <property type="protein sequence ID" value="QDV85615.1"/>
    <property type="molecule type" value="Genomic_DNA"/>
</dbReference>
<dbReference type="InterPro" id="IPR010918">
    <property type="entry name" value="PurM-like_C_dom"/>
</dbReference>
<name>A0ABX5XXE7_9BACT</name>